<proteinExistence type="predicted"/>
<dbReference type="AlphaFoldDB" id="E7QVI6"/>
<name>E7QVI6_HALPU</name>
<feature type="compositionally biased region" description="Basic and acidic residues" evidence="1">
    <location>
        <begin position="28"/>
        <end position="38"/>
    </location>
</feature>
<accession>E7QVI6</accession>
<evidence type="ECO:0000256" key="1">
    <source>
        <dbReference type="SAM" id="MobiDB-lite"/>
    </source>
</evidence>
<reference evidence="2 3" key="1">
    <citation type="journal article" date="2014" name="ISME J.">
        <title>Trehalose/2-sulfotrehalose biosynthesis and glycine-betaine uptake are widely spread mechanisms for osmoadaptation in the Halobacteriales.</title>
        <authorList>
            <person name="Youssef N.H."/>
            <person name="Savage-Ashlock K.N."/>
            <person name="McCully A.L."/>
            <person name="Luedtke B."/>
            <person name="Shaw E.I."/>
            <person name="Hoff W.D."/>
            <person name="Elshahed M.S."/>
        </authorList>
    </citation>
    <scope>NUCLEOTIDE SEQUENCE [LARGE SCALE GENOMIC DNA]</scope>
    <source>
        <strain evidence="2 3">DX253</strain>
    </source>
</reference>
<organism evidence="2 3">
    <name type="scientific">Haladaptatus paucihalophilus DX253</name>
    <dbReference type="NCBI Taxonomy" id="797209"/>
    <lineage>
        <taxon>Archaea</taxon>
        <taxon>Methanobacteriati</taxon>
        <taxon>Methanobacteriota</taxon>
        <taxon>Stenosarchaea group</taxon>
        <taxon>Halobacteria</taxon>
        <taxon>Halobacteriales</taxon>
        <taxon>Haladaptataceae</taxon>
        <taxon>Haladaptatus</taxon>
    </lineage>
</organism>
<protein>
    <submittedName>
        <fullName evidence="2">Uncharacterized protein</fullName>
    </submittedName>
</protein>
<gene>
    <name evidence="2" type="ORF">ZOD2009_14111</name>
</gene>
<dbReference type="EMBL" id="AEMG01000015">
    <property type="protein sequence ID" value="EFW91249.1"/>
    <property type="molecule type" value="Genomic_DNA"/>
</dbReference>
<sequence length="38" mass="4318">MFDARWSRFENDENLIGRNRAETGWGTDGERTKTGDAG</sequence>
<feature type="region of interest" description="Disordered" evidence="1">
    <location>
        <begin position="16"/>
        <end position="38"/>
    </location>
</feature>
<evidence type="ECO:0000313" key="2">
    <source>
        <dbReference type="EMBL" id="EFW91249.1"/>
    </source>
</evidence>
<dbReference type="Proteomes" id="UP000003751">
    <property type="component" value="Unassembled WGS sequence"/>
</dbReference>
<evidence type="ECO:0000313" key="3">
    <source>
        <dbReference type="Proteomes" id="UP000003751"/>
    </source>
</evidence>
<dbReference type="PATRIC" id="fig|797209.4.peg.2777"/>
<comment type="caution">
    <text evidence="2">The sequence shown here is derived from an EMBL/GenBank/DDBJ whole genome shotgun (WGS) entry which is preliminary data.</text>
</comment>